<dbReference type="SUPFAM" id="SSF54211">
    <property type="entry name" value="Ribosomal protein S5 domain 2-like"/>
    <property type="match status" value="2"/>
</dbReference>
<name>A0A179D6C9_9BACT</name>
<dbReference type="InterPro" id="IPR020568">
    <property type="entry name" value="Ribosomal_Su5_D2-typ_SF"/>
</dbReference>
<dbReference type="InterPro" id="IPR020565">
    <property type="entry name" value="ImidazoleglycerP_deHydtase_CS"/>
</dbReference>
<evidence type="ECO:0000313" key="9">
    <source>
        <dbReference type="Proteomes" id="UP000078390"/>
    </source>
</evidence>
<gene>
    <name evidence="6" type="primary">hisB</name>
    <name evidence="8" type="ORF">TDIS_0041</name>
</gene>
<evidence type="ECO:0000256" key="1">
    <source>
        <dbReference type="ARBA" id="ARBA00005047"/>
    </source>
</evidence>
<dbReference type="RefSeq" id="WP_068668103.1">
    <property type="nucleotide sequence ID" value="NZ_LWLG01000001.1"/>
</dbReference>
<dbReference type="GO" id="GO:0004424">
    <property type="term" value="F:imidazoleglycerol-phosphate dehydratase activity"/>
    <property type="evidence" value="ECO:0007669"/>
    <property type="project" value="UniProtKB-UniRule"/>
</dbReference>
<dbReference type="PANTHER" id="PTHR23133">
    <property type="entry name" value="IMIDAZOLEGLYCEROL-PHOSPHATE DEHYDRATASE HIS7"/>
    <property type="match status" value="1"/>
</dbReference>
<protein>
    <recommendedName>
        <fullName evidence="2 6">Imidazoleglycerol-phosphate dehydratase</fullName>
        <shortName evidence="6">IGPD</shortName>
        <ecNumber evidence="6 7">4.2.1.19</ecNumber>
    </recommendedName>
</protein>
<dbReference type="PATRIC" id="fig|999894.6.peg.42"/>
<dbReference type="EC" id="4.2.1.19" evidence="6 7"/>
<evidence type="ECO:0000256" key="7">
    <source>
        <dbReference type="RuleBase" id="RU000599"/>
    </source>
</evidence>
<dbReference type="Pfam" id="PF00475">
    <property type="entry name" value="IGPD"/>
    <property type="match status" value="1"/>
</dbReference>
<dbReference type="GO" id="GO:0000105">
    <property type="term" value="P:L-histidine biosynthetic process"/>
    <property type="evidence" value="ECO:0007669"/>
    <property type="project" value="UniProtKB-UniRule"/>
</dbReference>
<dbReference type="PANTHER" id="PTHR23133:SF2">
    <property type="entry name" value="IMIDAZOLEGLYCEROL-PHOSPHATE DEHYDRATASE"/>
    <property type="match status" value="1"/>
</dbReference>
<comment type="caution">
    <text evidence="8">The sequence shown here is derived from an EMBL/GenBank/DDBJ whole genome shotgun (WGS) entry which is preliminary data.</text>
</comment>
<evidence type="ECO:0000256" key="4">
    <source>
        <dbReference type="ARBA" id="ARBA00023102"/>
    </source>
</evidence>
<dbReference type="InterPro" id="IPR038494">
    <property type="entry name" value="IGPD_sf"/>
</dbReference>
<dbReference type="NCBIfam" id="NF002114">
    <property type="entry name" value="PRK00951.2-4"/>
    <property type="match status" value="1"/>
</dbReference>
<evidence type="ECO:0000313" key="8">
    <source>
        <dbReference type="EMBL" id="OAQ21523.1"/>
    </source>
</evidence>
<keyword evidence="6" id="KW-0963">Cytoplasm</keyword>
<reference evidence="8 9" key="1">
    <citation type="submission" date="2016-04" db="EMBL/GenBank/DDBJ databases">
        <title>Genome analysis of Thermosulfurimonas dismutans, the first thermophilic sulfur-disproportionating bacterium of the phylum Thermodesulfobacteria.</title>
        <authorList>
            <person name="Mardanov A.V."/>
            <person name="Beletsky A.V."/>
            <person name="Kadnikov V.V."/>
            <person name="Slobodkin A.I."/>
            <person name="Ravin N.V."/>
        </authorList>
    </citation>
    <scope>NUCLEOTIDE SEQUENCE [LARGE SCALE GENOMIC DNA]</scope>
    <source>
        <strain evidence="8 9">S95</strain>
    </source>
</reference>
<comment type="pathway">
    <text evidence="1 6 7">Amino-acid biosynthesis; L-histidine biosynthesis; L-histidine from 5-phospho-alpha-D-ribose 1-diphosphate: step 6/9.</text>
</comment>
<dbReference type="NCBIfam" id="NF002111">
    <property type="entry name" value="PRK00951.2-1"/>
    <property type="match status" value="1"/>
</dbReference>
<dbReference type="PROSITE" id="PS00954">
    <property type="entry name" value="IGP_DEHYDRATASE_1"/>
    <property type="match status" value="1"/>
</dbReference>
<dbReference type="EMBL" id="LWLG01000001">
    <property type="protein sequence ID" value="OAQ21523.1"/>
    <property type="molecule type" value="Genomic_DNA"/>
</dbReference>
<dbReference type="GO" id="GO:0005737">
    <property type="term" value="C:cytoplasm"/>
    <property type="evidence" value="ECO:0007669"/>
    <property type="project" value="UniProtKB-SubCell"/>
</dbReference>
<organism evidence="8 9">
    <name type="scientific">Thermosulfurimonas dismutans</name>
    <dbReference type="NCBI Taxonomy" id="999894"/>
    <lineage>
        <taxon>Bacteria</taxon>
        <taxon>Pseudomonadati</taxon>
        <taxon>Thermodesulfobacteriota</taxon>
        <taxon>Thermodesulfobacteria</taxon>
        <taxon>Thermodesulfobacteriales</taxon>
        <taxon>Thermodesulfobacteriaceae</taxon>
        <taxon>Thermosulfurimonas</taxon>
    </lineage>
</organism>
<keyword evidence="4 6" id="KW-0368">Histidine biosynthesis</keyword>
<dbReference type="PROSITE" id="PS00955">
    <property type="entry name" value="IGP_DEHYDRATASE_2"/>
    <property type="match status" value="1"/>
</dbReference>
<sequence length="191" mass="21104">MSKVEKFRKTRETEIKLKLDLSGGPIEIGTGVGFLDHMLELLAYHAGFGLEIQASGDLHVDAHHTVEDVGIVLGEAFSEALGKREGLARYGEATIPMEEALAQVALDLAVRPYFRFEGTFPRERVGDFDLELIPEFLKALAMNGRFTLHVRLLYGENAHHMAEAVFKALAYALRRALRTAEGGPRSTKGLL</sequence>
<dbReference type="STRING" id="999894.TDIS_0041"/>
<evidence type="ECO:0000256" key="5">
    <source>
        <dbReference type="ARBA" id="ARBA00023239"/>
    </source>
</evidence>
<dbReference type="InterPro" id="IPR000807">
    <property type="entry name" value="ImidazoleglycerolP_deHydtase"/>
</dbReference>
<dbReference type="FunFam" id="3.30.230.40:FF:000003">
    <property type="entry name" value="Imidazoleglycerol-phosphate dehydratase HisB"/>
    <property type="match status" value="1"/>
</dbReference>
<comment type="catalytic activity">
    <reaction evidence="6 7">
        <text>D-erythro-1-(imidazol-4-yl)glycerol 3-phosphate = 3-(imidazol-4-yl)-2-oxopropyl phosphate + H2O</text>
        <dbReference type="Rhea" id="RHEA:11040"/>
        <dbReference type="ChEBI" id="CHEBI:15377"/>
        <dbReference type="ChEBI" id="CHEBI:57766"/>
        <dbReference type="ChEBI" id="CHEBI:58278"/>
        <dbReference type="EC" id="4.2.1.19"/>
    </reaction>
</comment>
<dbReference type="Gene3D" id="3.30.230.40">
    <property type="entry name" value="Imidazole glycerol phosphate dehydratase, domain 1"/>
    <property type="match status" value="2"/>
</dbReference>
<accession>A0A179D6C9</accession>
<keyword evidence="9" id="KW-1185">Reference proteome</keyword>
<dbReference type="OrthoDB" id="9790411at2"/>
<keyword evidence="5 6" id="KW-0456">Lyase</keyword>
<dbReference type="FunFam" id="3.30.230.40:FF:000001">
    <property type="entry name" value="Imidazoleglycerol-phosphate dehydratase HisB"/>
    <property type="match status" value="1"/>
</dbReference>
<dbReference type="CDD" id="cd07914">
    <property type="entry name" value="IGPD"/>
    <property type="match status" value="1"/>
</dbReference>
<proteinExistence type="inferred from homology"/>
<evidence type="ECO:0000256" key="2">
    <source>
        <dbReference type="ARBA" id="ARBA00016664"/>
    </source>
</evidence>
<comment type="similarity">
    <text evidence="6 7">Belongs to the imidazoleglycerol-phosphate dehydratase family.</text>
</comment>
<comment type="subcellular location">
    <subcellularLocation>
        <location evidence="6 7">Cytoplasm</location>
    </subcellularLocation>
</comment>
<dbReference type="Proteomes" id="UP000078390">
    <property type="component" value="Unassembled WGS sequence"/>
</dbReference>
<dbReference type="UniPathway" id="UPA00031">
    <property type="reaction ID" value="UER00011"/>
</dbReference>
<keyword evidence="3 6" id="KW-0028">Amino-acid biosynthesis</keyword>
<evidence type="ECO:0000256" key="3">
    <source>
        <dbReference type="ARBA" id="ARBA00022605"/>
    </source>
</evidence>
<evidence type="ECO:0000256" key="6">
    <source>
        <dbReference type="HAMAP-Rule" id="MF_00076"/>
    </source>
</evidence>
<dbReference type="HAMAP" id="MF_00076">
    <property type="entry name" value="HisB"/>
    <property type="match status" value="1"/>
</dbReference>
<dbReference type="AlphaFoldDB" id="A0A179D6C9"/>